<dbReference type="AlphaFoldDB" id="A0A8J4YLF8"/>
<evidence type="ECO:0000259" key="13">
    <source>
        <dbReference type="Pfam" id="PF02709"/>
    </source>
</evidence>
<dbReference type="GO" id="GO:0008378">
    <property type="term" value="F:galactosyltransferase activity"/>
    <property type="evidence" value="ECO:0007669"/>
    <property type="project" value="TreeGrafter"/>
</dbReference>
<feature type="region of interest" description="Disordered" evidence="11">
    <location>
        <begin position="138"/>
        <end position="210"/>
    </location>
</feature>
<dbReference type="GO" id="GO:0006688">
    <property type="term" value="P:glycosphingolipid biosynthetic process"/>
    <property type="evidence" value="ECO:0007669"/>
    <property type="project" value="TreeGrafter"/>
</dbReference>
<feature type="domain" description="Galactosyltransferase C-terminal" evidence="13">
    <location>
        <begin position="387"/>
        <end position="464"/>
    </location>
</feature>
<name>A0A8J4YLF8_CHIOP</name>
<evidence type="ECO:0000256" key="8">
    <source>
        <dbReference type="ARBA" id="ARBA00022989"/>
    </source>
</evidence>
<keyword evidence="7" id="KW-0735">Signal-anchor</keyword>
<comment type="pathway">
    <text evidence="2">Protein modification; protein glycosylation.</text>
</comment>
<dbReference type="EMBL" id="JACEEZ010006178">
    <property type="protein sequence ID" value="KAG0724964.1"/>
    <property type="molecule type" value="Genomic_DNA"/>
</dbReference>
<evidence type="ECO:0000256" key="3">
    <source>
        <dbReference type="ARBA" id="ARBA00005735"/>
    </source>
</evidence>
<dbReference type="Pfam" id="PF13733">
    <property type="entry name" value="Glyco_transf_7N"/>
    <property type="match status" value="1"/>
</dbReference>
<evidence type="ECO:0000256" key="6">
    <source>
        <dbReference type="ARBA" id="ARBA00022692"/>
    </source>
</evidence>
<dbReference type="Pfam" id="PF02709">
    <property type="entry name" value="Glyco_transf_7C"/>
    <property type="match status" value="1"/>
</dbReference>
<dbReference type="PRINTS" id="PR02050">
    <property type="entry name" value="B14GALTRFASE"/>
</dbReference>
<evidence type="ECO:0000256" key="5">
    <source>
        <dbReference type="ARBA" id="ARBA00022679"/>
    </source>
</evidence>
<feature type="compositionally biased region" description="Pro residues" evidence="11">
    <location>
        <begin position="190"/>
        <end position="205"/>
    </location>
</feature>
<evidence type="ECO:0000256" key="7">
    <source>
        <dbReference type="ARBA" id="ARBA00022968"/>
    </source>
</evidence>
<feature type="transmembrane region" description="Helical" evidence="12">
    <location>
        <begin position="80"/>
        <end position="100"/>
    </location>
</feature>
<evidence type="ECO:0000256" key="9">
    <source>
        <dbReference type="ARBA" id="ARBA00023136"/>
    </source>
</evidence>
<dbReference type="GO" id="GO:0005794">
    <property type="term" value="C:Golgi apparatus"/>
    <property type="evidence" value="ECO:0007669"/>
    <property type="project" value="TreeGrafter"/>
</dbReference>
<keyword evidence="4" id="KW-0328">Glycosyltransferase</keyword>
<protein>
    <submittedName>
        <fullName evidence="15">Beta-1,4-N-acetylgalactosaminyltransferase bre-4</fullName>
    </submittedName>
</protein>
<keyword evidence="8 12" id="KW-1133">Transmembrane helix</keyword>
<keyword evidence="5" id="KW-0808">Transferase</keyword>
<dbReference type="GO" id="GO:0033842">
    <property type="term" value="F:N-acetyl-beta-glucosaminyl-derivative 4-beta-N-acetylgalactosaminyltransferase activity"/>
    <property type="evidence" value="ECO:0007669"/>
    <property type="project" value="TreeGrafter"/>
</dbReference>
<evidence type="ECO:0000313" key="16">
    <source>
        <dbReference type="Proteomes" id="UP000770661"/>
    </source>
</evidence>
<dbReference type="PANTHER" id="PTHR19300">
    <property type="entry name" value="BETA-1,4-GALACTOSYLTRANSFERASE"/>
    <property type="match status" value="1"/>
</dbReference>
<dbReference type="InterPro" id="IPR027791">
    <property type="entry name" value="Galactosyl_T_C"/>
</dbReference>
<evidence type="ECO:0000256" key="1">
    <source>
        <dbReference type="ARBA" id="ARBA00004606"/>
    </source>
</evidence>
<dbReference type="InterPro" id="IPR029044">
    <property type="entry name" value="Nucleotide-diphossugar_trans"/>
</dbReference>
<dbReference type="PANTHER" id="PTHR19300:SF57">
    <property type="entry name" value="BETA-1,4-N-ACETYLGALACTOSAMINYLTRANSFERASE"/>
    <property type="match status" value="1"/>
</dbReference>
<feature type="domain" description="Galactosyltransferase N-terminal" evidence="14">
    <location>
        <begin position="251"/>
        <end position="383"/>
    </location>
</feature>
<gene>
    <name evidence="15" type="primary">bre-4_0</name>
    <name evidence="15" type="ORF">GWK47_039510</name>
</gene>
<keyword evidence="9 12" id="KW-0472">Membrane</keyword>
<reference evidence="15" key="1">
    <citation type="submission" date="2020-07" db="EMBL/GenBank/DDBJ databases">
        <title>The High-quality genome of the commercially important snow crab, Chionoecetes opilio.</title>
        <authorList>
            <person name="Jeong J.-H."/>
            <person name="Ryu S."/>
        </authorList>
    </citation>
    <scope>NUCLEOTIDE SEQUENCE</scope>
    <source>
        <strain evidence="15">MADBK_172401_WGS</strain>
        <tissue evidence="15">Digestive gland</tissue>
    </source>
</reference>
<dbReference type="CDD" id="cd00899">
    <property type="entry name" value="b4GalT"/>
    <property type="match status" value="1"/>
</dbReference>
<accession>A0A8J4YLF8</accession>
<evidence type="ECO:0000256" key="10">
    <source>
        <dbReference type="ARBA" id="ARBA00023180"/>
    </source>
</evidence>
<comment type="subcellular location">
    <subcellularLocation>
        <location evidence="1">Membrane</location>
        <topology evidence="1">Single-pass type II membrane protein</topology>
    </subcellularLocation>
</comment>
<dbReference type="GO" id="GO:0005975">
    <property type="term" value="P:carbohydrate metabolic process"/>
    <property type="evidence" value="ECO:0007669"/>
    <property type="project" value="InterPro"/>
</dbReference>
<dbReference type="InterPro" id="IPR003859">
    <property type="entry name" value="Galactosyl_T"/>
</dbReference>
<comment type="caution">
    <text evidence="15">The sequence shown here is derived from an EMBL/GenBank/DDBJ whole genome shotgun (WGS) entry which is preliminary data.</text>
</comment>
<feature type="compositionally biased region" description="Basic and acidic residues" evidence="11">
    <location>
        <begin position="176"/>
        <end position="187"/>
    </location>
</feature>
<evidence type="ECO:0000256" key="2">
    <source>
        <dbReference type="ARBA" id="ARBA00004922"/>
    </source>
</evidence>
<dbReference type="Proteomes" id="UP000770661">
    <property type="component" value="Unassembled WGS sequence"/>
</dbReference>
<evidence type="ECO:0000259" key="14">
    <source>
        <dbReference type="Pfam" id="PF13733"/>
    </source>
</evidence>
<feature type="region of interest" description="Disordered" evidence="11">
    <location>
        <begin position="15"/>
        <end position="50"/>
    </location>
</feature>
<organism evidence="15 16">
    <name type="scientific">Chionoecetes opilio</name>
    <name type="common">Atlantic snow crab</name>
    <name type="synonym">Cancer opilio</name>
    <dbReference type="NCBI Taxonomy" id="41210"/>
    <lineage>
        <taxon>Eukaryota</taxon>
        <taxon>Metazoa</taxon>
        <taxon>Ecdysozoa</taxon>
        <taxon>Arthropoda</taxon>
        <taxon>Crustacea</taxon>
        <taxon>Multicrustacea</taxon>
        <taxon>Malacostraca</taxon>
        <taxon>Eumalacostraca</taxon>
        <taxon>Eucarida</taxon>
        <taxon>Decapoda</taxon>
        <taxon>Pleocyemata</taxon>
        <taxon>Brachyura</taxon>
        <taxon>Eubrachyura</taxon>
        <taxon>Majoidea</taxon>
        <taxon>Majidae</taxon>
        <taxon>Chionoecetes</taxon>
    </lineage>
</organism>
<dbReference type="SUPFAM" id="SSF53448">
    <property type="entry name" value="Nucleotide-diphospho-sugar transferases"/>
    <property type="match status" value="1"/>
</dbReference>
<evidence type="ECO:0000256" key="12">
    <source>
        <dbReference type="SAM" id="Phobius"/>
    </source>
</evidence>
<keyword evidence="6 12" id="KW-0812">Transmembrane</keyword>
<dbReference type="GO" id="GO:0016020">
    <property type="term" value="C:membrane"/>
    <property type="evidence" value="ECO:0007669"/>
    <property type="project" value="UniProtKB-SubCell"/>
</dbReference>
<sequence length="514" mass="56884">MFSHYIVLLSERPVAANRTSPPRQSRHSPEGHNTQPPTLPQPTAPKSRLVMGPMEAGGAAETGSNCSLAGVLCRPRLRRLLLLVVAVLLLGQLSLNMLFYRSSDSLFYVNTTASAAAPLMLDSRLWWTSSRLPWLQPLPLSTTNHTPSLPPTNGSQNQPGGGAKARGREGNATASSKEEDAGSKRSLMDVPPPIKLPDVAPPSPTPAVVGKNTTASSAAAPWSSGVGVTENNEGSLGHVSETAVNIDKPLCPPVPPKLVGVVKVDKSAPSLEEQERAHPELAPGGHFTPGDCLARYKVAVIIPYRDRVSHLSVLLHHLHPILQRQQVDYTIFVVEQAGKGKFNRAMLMNVGALEALRHYPFNCFIFHDVDLLLEDDRNLYTCPEQPRHMSIAINNMKYRLPYNDIFGGVSAMTVGQFRTVNGFSNKFWGWGGEDDDMSNRIKHHGFFISRYPANVGRYTMLTHKKDNPNPRRYQYLHEGKKRYSSDGLNSVKYRTQDTQLRRLYTWVYVDLFPS</sequence>
<evidence type="ECO:0000256" key="4">
    <source>
        <dbReference type="ARBA" id="ARBA00022676"/>
    </source>
</evidence>
<dbReference type="UniPathway" id="UPA00378"/>
<proteinExistence type="inferred from homology"/>
<keyword evidence="10" id="KW-0325">Glycoprotein</keyword>
<evidence type="ECO:0000256" key="11">
    <source>
        <dbReference type="SAM" id="MobiDB-lite"/>
    </source>
</evidence>
<dbReference type="InterPro" id="IPR027995">
    <property type="entry name" value="Galactosyl_T_N"/>
</dbReference>
<feature type="compositionally biased region" description="Polar residues" evidence="11">
    <location>
        <begin position="139"/>
        <end position="158"/>
    </location>
</feature>
<keyword evidence="16" id="KW-1185">Reference proteome</keyword>
<dbReference type="OrthoDB" id="10038994at2759"/>
<evidence type="ECO:0000313" key="15">
    <source>
        <dbReference type="EMBL" id="KAG0724964.1"/>
    </source>
</evidence>
<dbReference type="Gene3D" id="3.90.550.10">
    <property type="entry name" value="Spore Coat Polysaccharide Biosynthesis Protein SpsA, Chain A"/>
    <property type="match status" value="1"/>
</dbReference>
<comment type="similarity">
    <text evidence="3">Belongs to the glycosyltransferase 7 family.</text>
</comment>